<evidence type="ECO:0000313" key="2">
    <source>
        <dbReference type="Proteomes" id="UP000252139"/>
    </source>
</evidence>
<protein>
    <submittedName>
        <fullName evidence="1">Uncharacterized protein</fullName>
    </submittedName>
</protein>
<accession>A0A367JIT2</accession>
<reference evidence="1 2" key="1">
    <citation type="journal article" date="2018" name="G3 (Bethesda)">
        <title>Phylogenetic and Phylogenomic Definition of Rhizopus Species.</title>
        <authorList>
            <person name="Gryganskyi A.P."/>
            <person name="Golan J."/>
            <person name="Dolatabadi S."/>
            <person name="Mondo S."/>
            <person name="Robb S."/>
            <person name="Idnurm A."/>
            <person name="Muszewska A."/>
            <person name="Steczkiewicz K."/>
            <person name="Masonjones S."/>
            <person name="Liao H.L."/>
            <person name="Gajdeczka M.T."/>
            <person name="Anike F."/>
            <person name="Vuek A."/>
            <person name="Anishchenko I.M."/>
            <person name="Voigt K."/>
            <person name="de Hoog G.S."/>
            <person name="Smith M.E."/>
            <person name="Heitman J."/>
            <person name="Vilgalys R."/>
            <person name="Stajich J.E."/>
        </authorList>
    </citation>
    <scope>NUCLEOTIDE SEQUENCE [LARGE SCALE GENOMIC DNA]</scope>
    <source>
        <strain evidence="1 2">CBS 357.93</strain>
    </source>
</reference>
<gene>
    <name evidence="1" type="ORF">CU097_003042</name>
</gene>
<dbReference type="Proteomes" id="UP000252139">
    <property type="component" value="Unassembled WGS sequence"/>
</dbReference>
<dbReference type="AlphaFoldDB" id="A0A367JIT2"/>
<dbReference type="STRING" id="86630.A0A367JIT2"/>
<evidence type="ECO:0000313" key="1">
    <source>
        <dbReference type="EMBL" id="RCH89843.1"/>
    </source>
</evidence>
<comment type="caution">
    <text evidence="1">The sequence shown here is derived from an EMBL/GenBank/DDBJ whole genome shotgun (WGS) entry which is preliminary data.</text>
</comment>
<dbReference type="OrthoDB" id="2229517at2759"/>
<sequence length="200" mass="22429">MFGELTHSPPIQPYRRVVTILIHNDYVNYTSQHLTRQFVDLTNVERHIEIYEIPQQVMGIPKPVSRSLAQALISSFSDNNSCCSLVTWPAVSTLPSLDPILSTVCESVPFNLGNSSSLKKHKINVSNGFRWSSYLFNQCLQAFGQPDFGVDPYLTLRTSVHDRSHLLRWCMGWLSGGPIACCCGHPRASRAHLLSCLRVA</sequence>
<name>A0A367JIT2_RHIAZ</name>
<keyword evidence="2" id="KW-1185">Reference proteome</keyword>
<dbReference type="EMBL" id="PJQL01001218">
    <property type="protein sequence ID" value="RCH89843.1"/>
    <property type="molecule type" value="Genomic_DNA"/>
</dbReference>
<proteinExistence type="predicted"/>
<organism evidence="1 2">
    <name type="scientific">Rhizopus azygosporus</name>
    <name type="common">Rhizopus microsporus var. azygosporus</name>
    <dbReference type="NCBI Taxonomy" id="86630"/>
    <lineage>
        <taxon>Eukaryota</taxon>
        <taxon>Fungi</taxon>
        <taxon>Fungi incertae sedis</taxon>
        <taxon>Mucoromycota</taxon>
        <taxon>Mucoromycotina</taxon>
        <taxon>Mucoromycetes</taxon>
        <taxon>Mucorales</taxon>
        <taxon>Mucorineae</taxon>
        <taxon>Rhizopodaceae</taxon>
        <taxon>Rhizopus</taxon>
    </lineage>
</organism>